<dbReference type="EMBL" id="JAICBX010000009">
    <property type="protein sequence ID" value="MBW8640762.1"/>
    <property type="molecule type" value="Genomic_DNA"/>
</dbReference>
<accession>A0AAE3D465</accession>
<dbReference type="AlphaFoldDB" id="A0AAE3D465"/>
<dbReference type="Proteomes" id="UP001196509">
    <property type="component" value="Unassembled WGS sequence"/>
</dbReference>
<keyword evidence="3" id="KW-1185">Reference proteome</keyword>
<evidence type="ECO:0000313" key="3">
    <source>
        <dbReference type="Proteomes" id="UP001196509"/>
    </source>
</evidence>
<sequence>MAKKPEKSPFDPAGMMEEFFSFYDADAMKDMFDPQKFMERFKSMTPGNVDMSEVVDRNRRNFEALVEANKSAAETYRDMLDKQMAILNRMTDAARDYTGSLTASGDPDAMKKAYADATEKALTLMKEMAEETRTANEKVFNGMKDRISEAMKDIGKA</sequence>
<evidence type="ECO:0000313" key="2">
    <source>
        <dbReference type="EMBL" id="MBW8640762.1"/>
    </source>
</evidence>
<gene>
    <name evidence="2" type="ORF">K1W69_26460</name>
</gene>
<organism evidence="2 3">
    <name type="scientific">Flavimaribacter sediminis</name>
    <dbReference type="NCBI Taxonomy" id="2865987"/>
    <lineage>
        <taxon>Bacteria</taxon>
        <taxon>Pseudomonadati</taxon>
        <taxon>Pseudomonadota</taxon>
        <taxon>Alphaproteobacteria</taxon>
        <taxon>Hyphomicrobiales</taxon>
        <taxon>Rhizobiaceae</taxon>
        <taxon>Flavimaribacter</taxon>
    </lineage>
</organism>
<dbReference type="Pfam" id="PF09361">
    <property type="entry name" value="Phasin_2"/>
    <property type="match status" value="1"/>
</dbReference>
<evidence type="ECO:0000259" key="1">
    <source>
        <dbReference type="Pfam" id="PF09361"/>
    </source>
</evidence>
<reference evidence="2" key="1">
    <citation type="submission" date="2021-08" db="EMBL/GenBank/DDBJ databases">
        <title>Hoeflea bacterium WL0058 sp. nov., isolated from the sediment.</title>
        <authorList>
            <person name="Wang L."/>
            <person name="Zhang D."/>
        </authorList>
    </citation>
    <scope>NUCLEOTIDE SEQUENCE</scope>
    <source>
        <strain evidence="2">WL0058</strain>
    </source>
</reference>
<proteinExistence type="predicted"/>
<dbReference type="InterPro" id="IPR018968">
    <property type="entry name" value="Phasin"/>
</dbReference>
<feature type="domain" description="Phasin" evidence="1">
    <location>
        <begin position="56"/>
        <end position="137"/>
    </location>
</feature>
<dbReference type="RefSeq" id="WP_220231499.1">
    <property type="nucleotide sequence ID" value="NZ_JAICBX010000009.1"/>
</dbReference>
<protein>
    <submittedName>
        <fullName evidence="2">Phasin family protein</fullName>
    </submittedName>
</protein>
<name>A0AAE3D465_9HYPH</name>
<comment type="caution">
    <text evidence="2">The sequence shown here is derived from an EMBL/GenBank/DDBJ whole genome shotgun (WGS) entry which is preliminary data.</text>
</comment>